<name>A0A0L0S1L6_ALLM3</name>
<organism evidence="2 3">
    <name type="scientific">Allomyces macrogynus (strain ATCC 38327)</name>
    <name type="common">Allomyces javanicus var. macrogynus</name>
    <dbReference type="NCBI Taxonomy" id="578462"/>
    <lineage>
        <taxon>Eukaryota</taxon>
        <taxon>Fungi</taxon>
        <taxon>Fungi incertae sedis</taxon>
        <taxon>Blastocladiomycota</taxon>
        <taxon>Blastocladiomycetes</taxon>
        <taxon>Blastocladiales</taxon>
        <taxon>Blastocladiaceae</taxon>
        <taxon>Allomyces</taxon>
    </lineage>
</organism>
<protein>
    <submittedName>
        <fullName evidence="2">Uncharacterized protein</fullName>
    </submittedName>
</protein>
<evidence type="ECO:0000313" key="2">
    <source>
        <dbReference type="EMBL" id="KNE56433.1"/>
    </source>
</evidence>
<gene>
    <name evidence="2" type="ORF">AMAG_17921</name>
</gene>
<evidence type="ECO:0000313" key="3">
    <source>
        <dbReference type="Proteomes" id="UP000054350"/>
    </source>
</evidence>
<dbReference type="Proteomes" id="UP000054350">
    <property type="component" value="Unassembled WGS sequence"/>
</dbReference>
<reference evidence="2 3" key="1">
    <citation type="submission" date="2009-11" db="EMBL/GenBank/DDBJ databases">
        <title>Annotation of Allomyces macrogynus ATCC 38327.</title>
        <authorList>
            <consortium name="The Broad Institute Genome Sequencing Platform"/>
            <person name="Russ C."/>
            <person name="Cuomo C."/>
            <person name="Burger G."/>
            <person name="Gray M.W."/>
            <person name="Holland P.W.H."/>
            <person name="King N."/>
            <person name="Lang F.B.F."/>
            <person name="Roger A.J."/>
            <person name="Ruiz-Trillo I."/>
            <person name="Young S.K."/>
            <person name="Zeng Q."/>
            <person name="Gargeya S."/>
            <person name="Fitzgerald M."/>
            <person name="Haas B."/>
            <person name="Abouelleil A."/>
            <person name="Alvarado L."/>
            <person name="Arachchi H.M."/>
            <person name="Berlin A."/>
            <person name="Chapman S.B."/>
            <person name="Gearin G."/>
            <person name="Goldberg J."/>
            <person name="Griggs A."/>
            <person name="Gujja S."/>
            <person name="Hansen M."/>
            <person name="Heiman D."/>
            <person name="Howarth C."/>
            <person name="Larimer J."/>
            <person name="Lui A."/>
            <person name="MacDonald P.J.P."/>
            <person name="McCowen C."/>
            <person name="Montmayeur A."/>
            <person name="Murphy C."/>
            <person name="Neiman D."/>
            <person name="Pearson M."/>
            <person name="Priest M."/>
            <person name="Roberts A."/>
            <person name="Saif S."/>
            <person name="Shea T."/>
            <person name="Sisk P."/>
            <person name="Stolte C."/>
            <person name="Sykes S."/>
            <person name="Wortman J."/>
            <person name="Nusbaum C."/>
            <person name="Birren B."/>
        </authorList>
    </citation>
    <scope>NUCLEOTIDE SEQUENCE [LARGE SCALE GENOMIC DNA]</scope>
    <source>
        <strain evidence="2 3">ATCC 38327</strain>
    </source>
</reference>
<feature type="region of interest" description="Disordered" evidence="1">
    <location>
        <begin position="92"/>
        <end position="115"/>
    </location>
</feature>
<reference evidence="3" key="2">
    <citation type="submission" date="2009-11" db="EMBL/GenBank/DDBJ databases">
        <title>The Genome Sequence of Allomyces macrogynus strain ATCC 38327.</title>
        <authorList>
            <consortium name="The Broad Institute Genome Sequencing Platform"/>
            <person name="Russ C."/>
            <person name="Cuomo C."/>
            <person name="Shea T."/>
            <person name="Young S.K."/>
            <person name="Zeng Q."/>
            <person name="Koehrsen M."/>
            <person name="Haas B."/>
            <person name="Borodovsky M."/>
            <person name="Guigo R."/>
            <person name="Alvarado L."/>
            <person name="Berlin A."/>
            <person name="Borenstein D."/>
            <person name="Chen Z."/>
            <person name="Engels R."/>
            <person name="Freedman E."/>
            <person name="Gellesch M."/>
            <person name="Goldberg J."/>
            <person name="Griggs A."/>
            <person name="Gujja S."/>
            <person name="Heiman D."/>
            <person name="Hepburn T."/>
            <person name="Howarth C."/>
            <person name="Jen D."/>
            <person name="Larson L."/>
            <person name="Lewis B."/>
            <person name="Mehta T."/>
            <person name="Park D."/>
            <person name="Pearson M."/>
            <person name="Roberts A."/>
            <person name="Saif S."/>
            <person name="Shenoy N."/>
            <person name="Sisk P."/>
            <person name="Stolte C."/>
            <person name="Sykes S."/>
            <person name="Walk T."/>
            <person name="White J."/>
            <person name="Yandava C."/>
            <person name="Burger G."/>
            <person name="Gray M.W."/>
            <person name="Holland P.W.H."/>
            <person name="King N."/>
            <person name="Lang F.B.F."/>
            <person name="Roger A.J."/>
            <person name="Ruiz-Trillo I."/>
            <person name="Lander E."/>
            <person name="Nusbaum C."/>
        </authorList>
    </citation>
    <scope>NUCLEOTIDE SEQUENCE [LARGE SCALE GENOMIC DNA]</scope>
    <source>
        <strain evidence="3">ATCC 38327</strain>
    </source>
</reference>
<keyword evidence="3" id="KW-1185">Reference proteome</keyword>
<dbReference type="EMBL" id="GG745330">
    <property type="protein sequence ID" value="KNE56433.1"/>
    <property type="molecule type" value="Genomic_DNA"/>
</dbReference>
<proteinExistence type="predicted"/>
<dbReference type="VEuPathDB" id="FungiDB:AMAG_17921"/>
<sequence>MAETVCRSAAPCNATLAAAGTAVLAGEPAAFAGETESHAAVAGMEAQQVLCRYVAAHLVSDHPVTSCLLMGPQSTMCGTAATDTHTWAQRTAEGGDADAQSDMPDVPRIPRHVEL</sequence>
<dbReference type="AlphaFoldDB" id="A0A0L0S1L6"/>
<accession>A0A0L0S1L6</accession>
<evidence type="ECO:0000256" key="1">
    <source>
        <dbReference type="SAM" id="MobiDB-lite"/>
    </source>
</evidence>